<accession>A0A8H8T233</accession>
<dbReference type="RefSeq" id="XP_043186696.1">
    <property type="nucleotide sequence ID" value="XM_043331935.1"/>
</dbReference>
<organism evidence="1 2">
    <name type="scientific">Rhizoctonia solani</name>
    <dbReference type="NCBI Taxonomy" id="456999"/>
    <lineage>
        <taxon>Eukaryota</taxon>
        <taxon>Fungi</taxon>
        <taxon>Dikarya</taxon>
        <taxon>Basidiomycota</taxon>
        <taxon>Agaricomycotina</taxon>
        <taxon>Agaricomycetes</taxon>
        <taxon>Cantharellales</taxon>
        <taxon>Ceratobasidiaceae</taxon>
        <taxon>Rhizoctonia</taxon>
    </lineage>
</organism>
<dbReference type="GeneID" id="67034398"/>
<evidence type="ECO:0000313" key="1">
    <source>
        <dbReference type="EMBL" id="QRW26459.1"/>
    </source>
</evidence>
<dbReference type="Gene3D" id="1.20.1280.50">
    <property type="match status" value="1"/>
</dbReference>
<name>A0A8H8T233_9AGAM</name>
<dbReference type="EMBL" id="CP059672">
    <property type="protein sequence ID" value="QRW26459.1"/>
    <property type="molecule type" value="Genomic_DNA"/>
</dbReference>
<reference evidence="1" key="1">
    <citation type="submission" date="2020-05" db="EMBL/GenBank/DDBJ databases">
        <title>Evolutionary and genomic comparisons of hybrid uninucleate and nonhybrid Rhizoctonia fungi.</title>
        <authorList>
            <person name="Li C."/>
            <person name="Chen X."/>
        </authorList>
    </citation>
    <scope>NUCLEOTIDE SEQUENCE</scope>
    <source>
        <strain evidence="1">AG-1 IA</strain>
    </source>
</reference>
<dbReference type="KEGG" id="rsx:RhiXN_12120"/>
<dbReference type="AlphaFoldDB" id="A0A8H8T233"/>
<gene>
    <name evidence="1" type="ORF">RhiXN_12120</name>
</gene>
<proteinExistence type="predicted"/>
<dbReference type="Proteomes" id="UP000650533">
    <property type="component" value="Chromosome 15"/>
</dbReference>
<evidence type="ECO:0000313" key="2">
    <source>
        <dbReference type="Proteomes" id="UP000650533"/>
    </source>
</evidence>
<protein>
    <submittedName>
        <fullName evidence="1">F-box-like protein</fullName>
    </submittedName>
</protein>
<sequence>MRTSVRHVYASGGRWSFSPPSQSSQPPFEPKITENLDAATRTCYVNIVKSVLRLMILISKVTRSMGCIRNYRIANWLPPISPVNSLPTEVITRILKAFVKADLYILDSTRALGFGDDSKIAFSILNAPVILSHVCSHWRDIALHMHSLWSHIDLCPYLPIAEEVVDYIEVYAFRPGQLLLNVHVDPTAYDAFPNSDQLIRLLVSVTSRIKSLETKTLYSTSSSAKKPTVLQKCFAFYIPGALKHLTIEGKKFQGSSFFFMPIDDLYGDPKTPGVLQSAQVLGTCSFGSHRIRSVSRALRSVIFDTPKYSLTFTNNMSLDVPRDTFDTRLSNVSVLRLNGSHPSLVKQGIPRSFRTLPGLRVFELNLMIEIHLPDDVTIVPVSVYDPEELRVGLVHEESLAPLLQSVTPRRKPLTLSLEK</sequence>